<feature type="region of interest" description="Disordered" evidence="1">
    <location>
        <begin position="1"/>
        <end position="58"/>
    </location>
</feature>
<keyword evidence="2" id="KW-1185">Reference proteome</keyword>
<feature type="region of interest" description="Disordered" evidence="1">
    <location>
        <begin position="87"/>
        <end position="114"/>
    </location>
</feature>
<feature type="compositionally biased region" description="Basic and acidic residues" evidence="1">
    <location>
        <begin position="1"/>
        <end position="16"/>
    </location>
</feature>
<feature type="region of interest" description="Disordered" evidence="1">
    <location>
        <begin position="352"/>
        <end position="479"/>
    </location>
</feature>
<reference evidence="3" key="1">
    <citation type="submission" date="2020-12" db="UniProtKB">
        <authorList>
            <consortium name="WormBaseParasite"/>
        </authorList>
    </citation>
    <scope>IDENTIFICATION</scope>
    <source>
        <strain evidence="3">MHco3</strain>
    </source>
</reference>
<proteinExistence type="predicted"/>
<evidence type="ECO:0000313" key="3">
    <source>
        <dbReference type="WBParaSite" id="HCON_00109760-00001"/>
    </source>
</evidence>
<dbReference type="OrthoDB" id="5901772at2759"/>
<protein>
    <submittedName>
        <fullName evidence="3">Integrase catalytic domain-containing protein</fullName>
    </submittedName>
</protein>
<sequence length="585" mass="67127">MSENAAREGRLFHLERTAPQAQQSLSRQSQSYPPSLSLLSQPHLRSRPQGVRSVTEDPLPAAHYRITSRSGVQARDYEITQLRQELTRSRADEPRADIRVPEPPTEVRGDAYTKGHPEWHKPFIRRPTVVERLLALARRHNPDVTLRLSEDNESQLAAVAYEDKAFLFLLQRLTISLNPGTVFKTEHLGAHDYVAIDAFLRSDYHRMIRSYSTKEIILPDWAQQEQAGYPYFTVFEIVQNFRGVRTLTQQLVDYLAEASQEQRFPDAATLFAQIEHIHTLVHNIDHRNVCLLTQFQIQHYMGQQQPPRLIDLLAYYDVHWADLQEVAAAATAAIAEARVVLGELSRILTSQLQQAQHPQHRRGSAQSEPQRVRTPPQIPPQIPPQQRERPAYSPPPQQQRRRSPQRPRSLSPERSPSPFQRFSVPQRHRSPSREPAPQIQQRDSGRQSPRRPQAPPTEYERPDRGGAERRERSQSPQPREEHLAVRCFFCDKPHYSSGCRIHTSLRERMAINAEKGGCFKCGAIHGEEYCTSTAKCKACGSKKHHAAFCRFNKDAEVDIDAYEYGEHLEDAMVYASKVRRRLGVL</sequence>
<dbReference type="AlphaFoldDB" id="A0A7I4YLV6"/>
<dbReference type="WBParaSite" id="HCON_00109760-00001">
    <property type="protein sequence ID" value="HCON_00109760-00001"/>
    <property type="gene ID" value="HCON_00109760"/>
</dbReference>
<feature type="compositionally biased region" description="Low complexity" evidence="1">
    <location>
        <begin position="406"/>
        <end position="418"/>
    </location>
</feature>
<evidence type="ECO:0000313" key="2">
    <source>
        <dbReference type="Proteomes" id="UP000025227"/>
    </source>
</evidence>
<organism evidence="2 3">
    <name type="scientific">Haemonchus contortus</name>
    <name type="common">Barber pole worm</name>
    <dbReference type="NCBI Taxonomy" id="6289"/>
    <lineage>
        <taxon>Eukaryota</taxon>
        <taxon>Metazoa</taxon>
        <taxon>Ecdysozoa</taxon>
        <taxon>Nematoda</taxon>
        <taxon>Chromadorea</taxon>
        <taxon>Rhabditida</taxon>
        <taxon>Rhabditina</taxon>
        <taxon>Rhabditomorpha</taxon>
        <taxon>Strongyloidea</taxon>
        <taxon>Trichostrongylidae</taxon>
        <taxon>Haemonchus</taxon>
    </lineage>
</organism>
<accession>A0A7I4YLV6</accession>
<dbReference type="Proteomes" id="UP000025227">
    <property type="component" value="Unplaced"/>
</dbReference>
<feature type="compositionally biased region" description="Low complexity" evidence="1">
    <location>
        <begin position="19"/>
        <end position="43"/>
    </location>
</feature>
<name>A0A7I4YLV6_HAECO</name>
<feature type="compositionally biased region" description="Basic and acidic residues" evidence="1">
    <location>
        <begin position="458"/>
        <end position="479"/>
    </location>
</feature>
<evidence type="ECO:0000256" key="1">
    <source>
        <dbReference type="SAM" id="MobiDB-lite"/>
    </source>
</evidence>